<gene>
    <name evidence="2" type="ORF">NPIL_232841</name>
</gene>
<reference evidence="2" key="1">
    <citation type="submission" date="2020-08" db="EMBL/GenBank/DDBJ databases">
        <title>Multicomponent nature underlies the extraordinary mechanical properties of spider dragline silk.</title>
        <authorList>
            <person name="Kono N."/>
            <person name="Nakamura H."/>
            <person name="Mori M."/>
            <person name="Yoshida Y."/>
            <person name="Ohtoshi R."/>
            <person name="Malay A.D."/>
            <person name="Moran D.A.P."/>
            <person name="Tomita M."/>
            <person name="Numata K."/>
            <person name="Arakawa K."/>
        </authorList>
    </citation>
    <scope>NUCLEOTIDE SEQUENCE</scope>
</reference>
<accession>A0A8X6PZX6</accession>
<organism evidence="2 3">
    <name type="scientific">Nephila pilipes</name>
    <name type="common">Giant wood spider</name>
    <name type="synonym">Nephila maculata</name>
    <dbReference type="NCBI Taxonomy" id="299642"/>
    <lineage>
        <taxon>Eukaryota</taxon>
        <taxon>Metazoa</taxon>
        <taxon>Ecdysozoa</taxon>
        <taxon>Arthropoda</taxon>
        <taxon>Chelicerata</taxon>
        <taxon>Arachnida</taxon>
        <taxon>Araneae</taxon>
        <taxon>Araneomorphae</taxon>
        <taxon>Entelegynae</taxon>
        <taxon>Araneoidea</taxon>
        <taxon>Nephilidae</taxon>
        <taxon>Nephila</taxon>
    </lineage>
</organism>
<feature type="compositionally biased region" description="Polar residues" evidence="1">
    <location>
        <begin position="79"/>
        <end position="115"/>
    </location>
</feature>
<keyword evidence="3" id="KW-1185">Reference proteome</keyword>
<proteinExistence type="predicted"/>
<dbReference type="EMBL" id="BMAW01075796">
    <property type="protein sequence ID" value="GFT98582.1"/>
    <property type="molecule type" value="Genomic_DNA"/>
</dbReference>
<dbReference type="AlphaFoldDB" id="A0A8X6PZX6"/>
<evidence type="ECO:0000313" key="3">
    <source>
        <dbReference type="Proteomes" id="UP000887013"/>
    </source>
</evidence>
<feature type="region of interest" description="Disordered" evidence="1">
    <location>
        <begin position="43"/>
        <end position="115"/>
    </location>
</feature>
<evidence type="ECO:0000256" key="1">
    <source>
        <dbReference type="SAM" id="MobiDB-lite"/>
    </source>
</evidence>
<sequence>MRVLFGLFGFFTLRREAILLARDDSPLGDNFLHHLNNENCKRKLEKEVRKRKRVDLTTSSRKKKSQLSTSEKHSPAVPENSTAVPENSTVIPEKSTSVREISTAIPENSTALPEK</sequence>
<dbReference type="Proteomes" id="UP000887013">
    <property type="component" value="Unassembled WGS sequence"/>
</dbReference>
<evidence type="ECO:0000313" key="2">
    <source>
        <dbReference type="EMBL" id="GFT98582.1"/>
    </source>
</evidence>
<protein>
    <submittedName>
        <fullName evidence="2">Uncharacterized protein</fullName>
    </submittedName>
</protein>
<comment type="caution">
    <text evidence="2">The sequence shown here is derived from an EMBL/GenBank/DDBJ whole genome shotgun (WGS) entry which is preliminary data.</text>
</comment>
<name>A0A8X6PZX6_NEPPI</name>